<keyword evidence="5 9" id="KW-0540">Nuclease</keyword>
<dbReference type="NCBIfam" id="TIGR02062">
    <property type="entry name" value="RNase_B"/>
    <property type="match status" value="1"/>
</dbReference>
<dbReference type="Gene3D" id="2.40.50.140">
    <property type="entry name" value="Nucleic acid-binding proteins"/>
    <property type="match status" value="2"/>
</dbReference>
<evidence type="ECO:0000256" key="9">
    <source>
        <dbReference type="HAMAP-Rule" id="MF_01036"/>
    </source>
</evidence>
<reference evidence="11 12" key="1">
    <citation type="submission" date="2019-02" db="EMBL/GenBank/DDBJ databases">
        <authorList>
            <person name="Manzano-Marin A."/>
            <person name="Manzano-Marin A."/>
        </authorList>
    </citation>
    <scope>NUCLEOTIDE SEQUENCE [LARGE SCALE GENOMIC DNA]</scope>
    <source>
        <strain evidence="11 12">ErCikochiana</strain>
    </source>
</reference>
<dbReference type="InterPro" id="IPR012340">
    <property type="entry name" value="NA-bd_OB-fold"/>
</dbReference>
<dbReference type="SUPFAM" id="SSF50249">
    <property type="entry name" value="Nucleic acid-binding proteins"/>
    <property type="match status" value="4"/>
</dbReference>
<evidence type="ECO:0000256" key="6">
    <source>
        <dbReference type="ARBA" id="ARBA00022801"/>
    </source>
</evidence>
<evidence type="ECO:0000256" key="1">
    <source>
        <dbReference type="ARBA" id="ARBA00001849"/>
    </source>
</evidence>
<dbReference type="InterPro" id="IPR004476">
    <property type="entry name" value="RNase_II/RNase_R"/>
</dbReference>
<dbReference type="Pfam" id="PF00575">
    <property type="entry name" value="S1"/>
    <property type="match status" value="1"/>
</dbReference>
<dbReference type="Gene3D" id="2.40.50.640">
    <property type="match status" value="1"/>
</dbReference>
<gene>
    <name evidence="9 11" type="primary">rnb</name>
    <name evidence="11" type="ORF">ERCIKOCA2762_498</name>
</gene>
<comment type="similarity">
    <text evidence="3 9">Belongs to the RNR ribonuclease family. RNase II subfamily.</text>
</comment>
<dbReference type="NCBIfam" id="TIGR00358">
    <property type="entry name" value="3_prime_RNase"/>
    <property type="match status" value="1"/>
</dbReference>
<dbReference type="PANTHER" id="PTHR23355:SF37">
    <property type="entry name" value="EXORIBONUCLEASE 2"/>
    <property type="match status" value="1"/>
</dbReference>
<feature type="domain" description="RNB" evidence="10">
    <location>
        <begin position="195"/>
        <end position="525"/>
    </location>
</feature>
<evidence type="ECO:0000313" key="12">
    <source>
        <dbReference type="Proteomes" id="UP000294368"/>
    </source>
</evidence>
<keyword evidence="6 9" id="KW-0378">Hydrolase</keyword>
<comment type="function">
    <text evidence="9">Involved in mRNA degradation. Hydrolyzes single-stranded polyribonucleotides processively in the 3' to 5' direction.</text>
</comment>
<keyword evidence="4 9" id="KW-0963">Cytoplasm</keyword>
<dbReference type="RefSeq" id="WP_157988798.1">
    <property type="nucleotide sequence ID" value="NZ_LR217715.1"/>
</dbReference>
<organism evidence="11 12">
    <name type="scientific">Candidatus Erwinia haradaeae</name>
    <dbReference type="NCBI Taxonomy" id="1922217"/>
    <lineage>
        <taxon>Bacteria</taxon>
        <taxon>Pseudomonadati</taxon>
        <taxon>Pseudomonadota</taxon>
        <taxon>Gammaproteobacteria</taxon>
        <taxon>Enterobacterales</taxon>
        <taxon>Erwiniaceae</taxon>
        <taxon>Erwinia</taxon>
    </lineage>
</organism>
<comment type="subcellular location">
    <subcellularLocation>
        <location evidence="2 9">Cytoplasm</location>
    </subcellularLocation>
</comment>
<dbReference type="Pfam" id="PF08206">
    <property type="entry name" value="OB_RNB"/>
    <property type="match status" value="1"/>
</dbReference>
<dbReference type="Proteomes" id="UP000294368">
    <property type="component" value="Chromosome"/>
</dbReference>
<proteinExistence type="inferred from homology"/>
<dbReference type="PANTHER" id="PTHR23355">
    <property type="entry name" value="RIBONUCLEASE"/>
    <property type="match status" value="1"/>
</dbReference>
<dbReference type="SMART" id="SM00955">
    <property type="entry name" value="RNB"/>
    <property type="match status" value="1"/>
</dbReference>
<dbReference type="Pfam" id="PF00773">
    <property type="entry name" value="RNB"/>
    <property type="match status" value="1"/>
</dbReference>
<accession>A0A451DAF5</accession>
<evidence type="ECO:0000256" key="7">
    <source>
        <dbReference type="ARBA" id="ARBA00022839"/>
    </source>
</evidence>
<evidence type="ECO:0000313" key="11">
    <source>
        <dbReference type="EMBL" id="VFP83255.1"/>
    </source>
</evidence>
<dbReference type="GO" id="GO:0003723">
    <property type="term" value="F:RNA binding"/>
    <property type="evidence" value="ECO:0007669"/>
    <property type="project" value="UniProtKB-KW"/>
</dbReference>
<evidence type="ECO:0000256" key="3">
    <source>
        <dbReference type="ARBA" id="ARBA00009925"/>
    </source>
</evidence>
<dbReference type="InterPro" id="IPR011804">
    <property type="entry name" value="RNase_II"/>
</dbReference>
<dbReference type="InterPro" id="IPR013223">
    <property type="entry name" value="RNase_B_OB_dom"/>
</dbReference>
<dbReference type="GO" id="GO:0006402">
    <property type="term" value="P:mRNA catabolic process"/>
    <property type="evidence" value="ECO:0007669"/>
    <property type="project" value="UniProtKB-UniRule"/>
</dbReference>
<dbReference type="GO" id="GO:0005829">
    <property type="term" value="C:cytosol"/>
    <property type="evidence" value="ECO:0007669"/>
    <property type="project" value="TreeGrafter"/>
</dbReference>
<evidence type="ECO:0000259" key="10">
    <source>
        <dbReference type="SMART" id="SM00955"/>
    </source>
</evidence>
<dbReference type="NCBIfam" id="NF003455">
    <property type="entry name" value="PRK05054.1"/>
    <property type="match status" value="1"/>
</dbReference>
<evidence type="ECO:0000256" key="5">
    <source>
        <dbReference type="ARBA" id="ARBA00022722"/>
    </source>
</evidence>
<dbReference type="InterPro" id="IPR003029">
    <property type="entry name" value="S1_domain"/>
</dbReference>
<dbReference type="InterPro" id="IPR040476">
    <property type="entry name" value="CSD2"/>
</dbReference>
<keyword evidence="8 9" id="KW-0694">RNA-binding</keyword>
<dbReference type="GO" id="GO:0008859">
    <property type="term" value="F:exoribonuclease II activity"/>
    <property type="evidence" value="ECO:0007669"/>
    <property type="project" value="UniProtKB-UniRule"/>
</dbReference>
<dbReference type="InterPro" id="IPR001900">
    <property type="entry name" value="RNase_II/R"/>
</dbReference>
<dbReference type="HAMAP" id="MF_01036">
    <property type="entry name" value="RNase_II"/>
    <property type="match status" value="1"/>
</dbReference>
<keyword evidence="7 9" id="KW-0269">Exonuclease</keyword>
<sequence>MLQNNPALVLLKNKLRSKSEYVEGIVKQNEKGFGFLEVSTQQSYFIPPPCMKKVMHGDRVAAVVQHHIQNNKELQVAHPEKIIQPFLTRFVGRIQKKNKKLFIIPDQKQLTQAIQCEISKNIMKSALQEGDWVVAELRHHPLSGNHFFYAEITEFITTHANNLFPWWVTLARHNLARTEPTLDSPQEMLDEQLKRQDLTEMPFITIDSANTEDIDDALYIEETGIDQLTLIVAIADPTAYVSVNSMIDTAASERSFTNYLPGFHVSMLPRQLSNNICSLRPHKKRPVLACRITISSNGTPDANVQFFAAWITSRCQLVYDHVSDWLDDHQKSHWQPPDTIIAKQLTLLNRLRIIRNQWRHKNALIFKERPEFRFLLSKTGEVLDIVAEHRRIANYIVEEAMILANICAAHLLRDKFGFGIYNVHFGFDQAHAAQAVTVLSNHGINTDKRTITTLEGFRILRRQLDSLPTQFLSNRIRRFQLLSEIKTTPGPHFGLGLEVYATWTSPIRKYGDMVNHRLLKAIIKGECGVCPTETLALKMSERRKQNRIAEREVSEWLYLRFFQKIVGSLKKFSAEVIDVSRGGLRIRLQENGAVAFIPSSFIHHTRKELVCSHDNGIVKIKNIVIYRVTDMIEVTIETVRMDTRSIIARPVPSDHSS</sequence>
<dbReference type="InterPro" id="IPR050180">
    <property type="entry name" value="RNR_Ribonuclease"/>
</dbReference>
<evidence type="ECO:0000256" key="2">
    <source>
        <dbReference type="ARBA" id="ARBA00004496"/>
    </source>
</evidence>
<dbReference type="Pfam" id="PF17876">
    <property type="entry name" value="CSD2"/>
    <property type="match status" value="1"/>
</dbReference>
<name>A0A451DAF5_9GAMM</name>
<comment type="catalytic activity">
    <reaction evidence="1 9">
        <text>Exonucleolytic cleavage in the 3'- to 5'-direction to yield nucleoside 5'-phosphates.</text>
        <dbReference type="EC" id="3.1.13.1"/>
    </reaction>
</comment>
<dbReference type="InterPro" id="IPR022966">
    <property type="entry name" value="RNase_II/R_CS"/>
</dbReference>
<dbReference type="AlphaFoldDB" id="A0A451DAF5"/>
<dbReference type="PROSITE" id="PS01175">
    <property type="entry name" value="RIBONUCLEASE_II"/>
    <property type="match status" value="1"/>
</dbReference>
<dbReference type="OrthoDB" id="9764149at2"/>
<evidence type="ECO:0000256" key="4">
    <source>
        <dbReference type="ARBA" id="ARBA00022490"/>
    </source>
</evidence>
<protein>
    <recommendedName>
        <fullName evidence="9">Exoribonuclease 2</fullName>
        <ecNumber evidence="9">3.1.13.1</ecNumber>
    </recommendedName>
    <alternativeName>
        <fullName evidence="9">Exoribonuclease II</fullName>
        <shortName evidence="9">RNase II</shortName>
        <shortName evidence="9">Ribonuclease II</shortName>
    </alternativeName>
</protein>
<dbReference type="EC" id="3.1.13.1" evidence="9"/>
<evidence type="ECO:0000256" key="8">
    <source>
        <dbReference type="ARBA" id="ARBA00022884"/>
    </source>
</evidence>
<dbReference type="EMBL" id="LR217715">
    <property type="protein sequence ID" value="VFP83255.1"/>
    <property type="molecule type" value="Genomic_DNA"/>
</dbReference>